<feature type="transmembrane region" description="Helical" evidence="9">
    <location>
        <begin position="48"/>
        <end position="66"/>
    </location>
</feature>
<keyword evidence="5 8" id="KW-0812">Transmembrane</keyword>
<dbReference type="EMBL" id="CP009247">
    <property type="protein sequence ID" value="APT88226.1"/>
    <property type="molecule type" value="Genomic_DNA"/>
</dbReference>
<keyword evidence="3 8" id="KW-0813">Transport</keyword>
<evidence type="ECO:0000256" key="9">
    <source>
        <dbReference type="SAM" id="Phobius"/>
    </source>
</evidence>
<dbReference type="GO" id="GO:0043190">
    <property type="term" value="C:ATP-binding cassette (ABC) transporter complex"/>
    <property type="evidence" value="ECO:0007669"/>
    <property type="project" value="InterPro"/>
</dbReference>
<reference evidence="10 11" key="1">
    <citation type="submission" date="2014-08" db="EMBL/GenBank/DDBJ databases">
        <title>Complete genome sequence of Corynebacterium frankenforstense ST18(T) (=DSM 45800(T)), isolated from raw cow milk.</title>
        <authorList>
            <person name="Ruckert C."/>
            <person name="Albersmeier A."/>
            <person name="Winkler A."/>
            <person name="Lipski A."/>
            <person name="Kalinowski J."/>
        </authorList>
    </citation>
    <scope>NUCLEOTIDE SEQUENCE [LARGE SCALE GENOMIC DNA]</scope>
    <source>
        <strain evidence="10 11">ST18</strain>
    </source>
</reference>
<dbReference type="GO" id="GO:0055085">
    <property type="term" value="P:transmembrane transport"/>
    <property type="evidence" value="ECO:0007669"/>
    <property type="project" value="InterPro"/>
</dbReference>
<feature type="transmembrane region" description="Helical" evidence="9">
    <location>
        <begin position="193"/>
        <end position="220"/>
    </location>
</feature>
<evidence type="ECO:0000256" key="4">
    <source>
        <dbReference type="ARBA" id="ARBA00022475"/>
    </source>
</evidence>
<feature type="transmembrane region" description="Helical" evidence="9">
    <location>
        <begin position="143"/>
        <end position="167"/>
    </location>
</feature>
<evidence type="ECO:0000313" key="11">
    <source>
        <dbReference type="Proteomes" id="UP000185434"/>
    </source>
</evidence>
<dbReference type="AlphaFoldDB" id="A0A1L7CQV7"/>
<evidence type="ECO:0000313" key="10">
    <source>
        <dbReference type="EMBL" id="APT88226.1"/>
    </source>
</evidence>
<dbReference type="STRING" id="1437875.CFRA_01865"/>
<dbReference type="PANTHER" id="PTHR30477">
    <property type="entry name" value="ABC-TRANSPORTER METAL-BINDING PROTEIN"/>
    <property type="match status" value="1"/>
</dbReference>
<proteinExistence type="inferred from homology"/>
<evidence type="ECO:0000256" key="8">
    <source>
        <dbReference type="RuleBase" id="RU003943"/>
    </source>
</evidence>
<dbReference type="InterPro" id="IPR037294">
    <property type="entry name" value="ABC_BtuC-like"/>
</dbReference>
<accession>A0A1L7CQV7</accession>
<name>A0A1L7CQV7_9CORY</name>
<evidence type="ECO:0000256" key="3">
    <source>
        <dbReference type="ARBA" id="ARBA00022448"/>
    </source>
</evidence>
<dbReference type="OrthoDB" id="1016457at2"/>
<keyword evidence="11" id="KW-1185">Reference proteome</keyword>
<dbReference type="Pfam" id="PF00950">
    <property type="entry name" value="ABC-3"/>
    <property type="match status" value="1"/>
</dbReference>
<evidence type="ECO:0000256" key="1">
    <source>
        <dbReference type="ARBA" id="ARBA00004651"/>
    </source>
</evidence>
<gene>
    <name evidence="10" type="ORF">CFRA_01865</name>
</gene>
<comment type="subcellular location">
    <subcellularLocation>
        <location evidence="1 8">Cell membrane</location>
        <topology evidence="1 8">Multi-pass membrane protein</topology>
    </subcellularLocation>
</comment>
<dbReference type="SUPFAM" id="SSF81345">
    <property type="entry name" value="ABC transporter involved in vitamin B12 uptake, BtuC"/>
    <property type="match status" value="1"/>
</dbReference>
<keyword evidence="4" id="KW-1003">Cell membrane</keyword>
<keyword evidence="7 9" id="KW-0472">Membrane</keyword>
<dbReference type="InterPro" id="IPR001626">
    <property type="entry name" value="ABC_TroCD"/>
</dbReference>
<protein>
    <submittedName>
        <fullName evidence="10">Zinc ABC transporter permease</fullName>
    </submittedName>
</protein>
<organism evidence="10 11">
    <name type="scientific">Corynebacterium frankenforstense DSM 45800</name>
    <dbReference type="NCBI Taxonomy" id="1437875"/>
    <lineage>
        <taxon>Bacteria</taxon>
        <taxon>Bacillati</taxon>
        <taxon>Actinomycetota</taxon>
        <taxon>Actinomycetes</taxon>
        <taxon>Mycobacteriales</taxon>
        <taxon>Corynebacteriaceae</taxon>
        <taxon>Corynebacterium</taxon>
    </lineage>
</organism>
<feature type="transmembrane region" description="Helical" evidence="9">
    <location>
        <begin position="99"/>
        <end position="122"/>
    </location>
</feature>
<evidence type="ECO:0000256" key="5">
    <source>
        <dbReference type="ARBA" id="ARBA00022692"/>
    </source>
</evidence>
<dbReference type="Proteomes" id="UP000185434">
    <property type="component" value="Chromosome"/>
</dbReference>
<feature type="transmembrane region" description="Helical" evidence="9">
    <location>
        <begin position="73"/>
        <end position="93"/>
    </location>
</feature>
<dbReference type="Gene3D" id="1.10.3470.10">
    <property type="entry name" value="ABC transporter involved in vitamin B12 uptake, BtuC"/>
    <property type="match status" value="1"/>
</dbReference>
<comment type="similarity">
    <text evidence="2 8">Belongs to the ABC-3 integral membrane protein family.</text>
</comment>
<dbReference type="KEGG" id="cfk:CFRA_01865"/>
<dbReference type="PANTHER" id="PTHR30477:SF3">
    <property type="entry name" value="METAL TRANSPORT SYSTEM MEMBRANE PROTEIN CT_069-RELATED"/>
    <property type="match status" value="1"/>
</dbReference>
<keyword evidence="6 9" id="KW-1133">Transmembrane helix</keyword>
<dbReference type="CDD" id="cd06550">
    <property type="entry name" value="TM_ABC_iron-siderophores_like"/>
    <property type="match status" value="1"/>
</dbReference>
<evidence type="ECO:0000256" key="7">
    <source>
        <dbReference type="ARBA" id="ARBA00023136"/>
    </source>
</evidence>
<evidence type="ECO:0000256" key="6">
    <source>
        <dbReference type="ARBA" id="ARBA00022989"/>
    </source>
</evidence>
<feature type="transmembrane region" description="Helical" evidence="9">
    <location>
        <begin position="232"/>
        <end position="253"/>
    </location>
</feature>
<feature type="transmembrane region" description="Helical" evidence="9">
    <location>
        <begin position="265"/>
        <end position="287"/>
    </location>
</feature>
<sequence length="306" mass="31505">MTPPAEFLADHTFRTVLVGTTVIGVVAGALGTFAYLRRQSLLSDVVSHSALPGTLIAFLVAVGLGLDGRNMALLILGAVVVGTLAVFCTETIVRTTKLAVDSAMAVTLTSFFGLGMLLMRVISDAPLPGKGGIQDYLFGNASVITRADLAVSLSVGAVALMVVVALWKEFALRTFDPAHAAVTGLPTRAIDTALFACIVVATVIGVKAVGLVLMVAFVVTPPATARQWTSRLSTTVILAGAVGGLGSAVGSYLSIALGDVPTGPLIVLVLFAFFLVSLLCAPHRGLIARGVGRARARRRLLAEVAA</sequence>
<feature type="transmembrane region" description="Helical" evidence="9">
    <location>
        <begin position="12"/>
        <end position="36"/>
    </location>
</feature>
<evidence type="ECO:0000256" key="2">
    <source>
        <dbReference type="ARBA" id="ARBA00008034"/>
    </source>
</evidence>
<dbReference type="GO" id="GO:0010043">
    <property type="term" value="P:response to zinc ion"/>
    <property type="evidence" value="ECO:0007669"/>
    <property type="project" value="TreeGrafter"/>
</dbReference>